<organism evidence="1 2">
    <name type="scientific">Piedraia hortae CBS 480.64</name>
    <dbReference type="NCBI Taxonomy" id="1314780"/>
    <lineage>
        <taxon>Eukaryota</taxon>
        <taxon>Fungi</taxon>
        <taxon>Dikarya</taxon>
        <taxon>Ascomycota</taxon>
        <taxon>Pezizomycotina</taxon>
        <taxon>Dothideomycetes</taxon>
        <taxon>Dothideomycetidae</taxon>
        <taxon>Capnodiales</taxon>
        <taxon>Piedraiaceae</taxon>
        <taxon>Piedraia</taxon>
    </lineage>
</organism>
<dbReference type="InterPro" id="IPR051320">
    <property type="entry name" value="Viral_Replic_Matur_Polypro"/>
</dbReference>
<dbReference type="PANTHER" id="PTHR33064">
    <property type="entry name" value="POL PROTEIN"/>
    <property type="match status" value="1"/>
</dbReference>
<evidence type="ECO:0000313" key="2">
    <source>
        <dbReference type="Proteomes" id="UP000799421"/>
    </source>
</evidence>
<proteinExistence type="predicted"/>
<feature type="non-terminal residue" evidence="1">
    <location>
        <position position="118"/>
    </location>
</feature>
<dbReference type="Proteomes" id="UP000799421">
    <property type="component" value="Unassembled WGS sequence"/>
</dbReference>
<feature type="non-terminal residue" evidence="1">
    <location>
        <position position="1"/>
    </location>
</feature>
<name>A0A6A7BUG1_9PEZI</name>
<reference evidence="1" key="1">
    <citation type="journal article" date="2020" name="Stud. Mycol.">
        <title>101 Dothideomycetes genomes: a test case for predicting lifestyles and emergence of pathogens.</title>
        <authorList>
            <person name="Haridas S."/>
            <person name="Albert R."/>
            <person name="Binder M."/>
            <person name="Bloem J."/>
            <person name="Labutti K."/>
            <person name="Salamov A."/>
            <person name="Andreopoulos B."/>
            <person name="Baker S."/>
            <person name="Barry K."/>
            <person name="Bills G."/>
            <person name="Bluhm B."/>
            <person name="Cannon C."/>
            <person name="Castanera R."/>
            <person name="Culley D."/>
            <person name="Daum C."/>
            <person name="Ezra D."/>
            <person name="Gonzalez J."/>
            <person name="Henrissat B."/>
            <person name="Kuo A."/>
            <person name="Liang C."/>
            <person name="Lipzen A."/>
            <person name="Lutzoni F."/>
            <person name="Magnuson J."/>
            <person name="Mondo S."/>
            <person name="Nolan M."/>
            <person name="Ohm R."/>
            <person name="Pangilinan J."/>
            <person name="Park H.-J."/>
            <person name="Ramirez L."/>
            <person name="Alfaro M."/>
            <person name="Sun H."/>
            <person name="Tritt A."/>
            <person name="Yoshinaga Y."/>
            <person name="Zwiers L.-H."/>
            <person name="Turgeon B."/>
            <person name="Goodwin S."/>
            <person name="Spatafora J."/>
            <person name="Crous P."/>
            <person name="Grigoriev I."/>
        </authorList>
    </citation>
    <scope>NUCLEOTIDE SEQUENCE</scope>
    <source>
        <strain evidence="1">CBS 480.64</strain>
    </source>
</reference>
<gene>
    <name evidence="1" type="ORF">K470DRAFT_193272</name>
</gene>
<dbReference type="Gene3D" id="3.30.70.270">
    <property type="match status" value="2"/>
</dbReference>
<protein>
    <submittedName>
        <fullName evidence="1">DNA/RNA polymerase</fullName>
    </submittedName>
</protein>
<dbReference type="OrthoDB" id="4488294at2759"/>
<sequence length="118" mass="13374">YAFAYLDDIMIHSSTQDDHFKHVALVKHTLAAALIHISSAISIFNQSQIKYLGYHVGHQTISPDTDHFALPSWPPPTRKVELQQFLGTINWFRPFIPRLASLAAPLCQLTGNTTFQWT</sequence>
<evidence type="ECO:0000313" key="1">
    <source>
        <dbReference type="EMBL" id="KAF2858712.1"/>
    </source>
</evidence>
<dbReference type="InterPro" id="IPR043502">
    <property type="entry name" value="DNA/RNA_pol_sf"/>
</dbReference>
<dbReference type="PANTHER" id="PTHR33064:SF37">
    <property type="entry name" value="RIBONUCLEASE H"/>
    <property type="match status" value="1"/>
</dbReference>
<dbReference type="InterPro" id="IPR043128">
    <property type="entry name" value="Rev_trsase/Diguanyl_cyclase"/>
</dbReference>
<accession>A0A6A7BUG1</accession>
<dbReference type="AlphaFoldDB" id="A0A6A7BUG1"/>
<dbReference type="SUPFAM" id="SSF56672">
    <property type="entry name" value="DNA/RNA polymerases"/>
    <property type="match status" value="1"/>
</dbReference>
<dbReference type="EMBL" id="MU006004">
    <property type="protein sequence ID" value="KAF2858712.1"/>
    <property type="molecule type" value="Genomic_DNA"/>
</dbReference>
<keyword evidence="2" id="KW-1185">Reference proteome</keyword>